<dbReference type="NCBIfam" id="TIGR00299">
    <property type="entry name" value="nickel pincer cofactor biosynthesis protein LarC"/>
    <property type="match status" value="1"/>
</dbReference>
<keyword evidence="2 4" id="KW-0456">Lyase</keyword>
<dbReference type="GO" id="GO:0016829">
    <property type="term" value="F:lyase activity"/>
    <property type="evidence" value="ECO:0007669"/>
    <property type="project" value="UniProtKB-KW"/>
</dbReference>
<dbReference type="PANTHER" id="PTHR36566">
    <property type="entry name" value="NICKEL INSERTION PROTEIN-RELATED"/>
    <property type="match status" value="1"/>
</dbReference>
<feature type="region of interest" description="Disordered" evidence="3">
    <location>
        <begin position="69"/>
        <end position="115"/>
    </location>
</feature>
<dbReference type="RefSeq" id="WP_382381060.1">
    <property type="nucleotide sequence ID" value="NZ_JBHMEZ010000001.1"/>
</dbReference>
<comment type="similarity">
    <text evidence="2">Belongs to the LarC family.</text>
</comment>
<comment type="caution">
    <text evidence="4">The sequence shown here is derived from an EMBL/GenBank/DDBJ whole genome shotgun (WGS) entry which is preliminary data.</text>
</comment>
<evidence type="ECO:0000256" key="2">
    <source>
        <dbReference type="HAMAP-Rule" id="MF_01074"/>
    </source>
</evidence>
<evidence type="ECO:0000256" key="3">
    <source>
        <dbReference type="SAM" id="MobiDB-lite"/>
    </source>
</evidence>
<sequence>MNTIYIEAFSGVSGNMFLSAFSELLGDYDQLIDLPKKLHLPDGKIEIQEANKNGISCKYVEVLDLNDEQAQSKHDHDHGHSHSHDHSHDHNHDDGHSHSHGHSHDDHSHDHGEHRHLSDIQKIIDHAHISENAKKIAHEIFLMIGKAESKIHDMPLETIHFHEISGVDSIIDIVGNAVLIDKLNISKTYCTPICTGFGIVKTQHGMLPVPAPATAELLQGMPIYPGNEEGEKITPTGAAILRYLNPDFSNTTYTPTKTAYGPGKKDFHNANVVRISLVKGETENAKEQCLQLEASIDDMSPEYLGNDFQDGLLASGALDFSITQQLMKKGRFAFLLSVILPEDRLKEVSNYIFDNTSTIGVRYFNINRIELPRVQKKMQTQFGDVSVKETITPTEYIKIKPEFDDIQRLAKASNLSPFQVISQINVNPKKS</sequence>
<dbReference type="Proteomes" id="UP001589605">
    <property type="component" value="Unassembled WGS sequence"/>
</dbReference>
<dbReference type="PANTHER" id="PTHR36566:SF1">
    <property type="entry name" value="PYRIDINIUM-3,5-BISTHIOCARBOXYLIC ACID MONONUCLEOTIDE NICKEL INSERTION PROTEIN"/>
    <property type="match status" value="1"/>
</dbReference>
<dbReference type="Pfam" id="PF01969">
    <property type="entry name" value="Ni_insertion"/>
    <property type="match status" value="1"/>
</dbReference>
<protein>
    <recommendedName>
        <fullName evidence="2">Putative nickel insertion protein</fullName>
    </recommendedName>
</protein>
<evidence type="ECO:0000313" key="5">
    <source>
        <dbReference type="Proteomes" id="UP001589605"/>
    </source>
</evidence>
<keyword evidence="1 2" id="KW-0533">Nickel</keyword>
<dbReference type="EMBL" id="JBHMEZ010000001">
    <property type="protein sequence ID" value="MFB9052060.1"/>
    <property type="molecule type" value="Genomic_DNA"/>
</dbReference>
<feature type="compositionally biased region" description="Basic and acidic residues" evidence="3">
    <location>
        <begin position="70"/>
        <end position="115"/>
    </location>
</feature>
<dbReference type="InterPro" id="IPR002822">
    <property type="entry name" value="Ni_insertion"/>
</dbReference>
<dbReference type="Gene3D" id="3.30.70.1380">
    <property type="entry name" value="Transcriptional regulatory protein pf0864 domain like"/>
    <property type="match status" value="1"/>
</dbReference>
<organism evidence="4 5">
    <name type="scientific">Formosa undariae</name>
    <dbReference type="NCBI Taxonomy" id="1325436"/>
    <lineage>
        <taxon>Bacteria</taxon>
        <taxon>Pseudomonadati</taxon>
        <taxon>Bacteroidota</taxon>
        <taxon>Flavobacteriia</taxon>
        <taxon>Flavobacteriales</taxon>
        <taxon>Flavobacteriaceae</taxon>
        <taxon>Formosa</taxon>
    </lineage>
</organism>
<proteinExistence type="inferred from homology"/>
<name>A0ABV5EXZ3_9FLAO</name>
<reference evidence="4 5" key="1">
    <citation type="submission" date="2024-09" db="EMBL/GenBank/DDBJ databases">
        <authorList>
            <person name="Sun Q."/>
            <person name="Mori K."/>
        </authorList>
    </citation>
    <scope>NUCLEOTIDE SEQUENCE [LARGE SCALE GENOMIC DNA]</scope>
    <source>
        <strain evidence="4 5">CECT 8286</strain>
    </source>
</reference>
<evidence type="ECO:0000313" key="4">
    <source>
        <dbReference type="EMBL" id="MFB9052060.1"/>
    </source>
</evidence>
<keyword evidence="5" id="KW-1185">Reference proteome</keyword>
<accession>A0ABV5EXZ3</accession>
<dbReference type="HAMAP" id="MF_01074">
    <property type="entry name" value="LarC"/>
    <property type="match status" value="1"/>
</dbReference>
<gene>
    <name evidence="4" type="primary">larC</name>
    <name evidence="4" type="ORF">ACFFVB_03110</name>
</gene>
<evidence type="ECO:0000256" key="1">
    <source>
        <dbReference type="ARBA" id="ARBA00022596"/>
    </source>
</evidence>